<keyword evidence="1" id="KW-0812">Transmembrane</keyword>
<proteinExistence type="predicted"/>
<feature type="transmembrane region" description="Helical" evidence="1">
    <location>
        <begin position="20"/>
        <end position="41"/>
    </location>
</feature>
<keyword evidence="3" id="KW-1185">Reference proteome</keyword>
<accession>A0A2S0VR60</accession>
<evidence type="ECO:0000256" key="1">
    <source>
        <dbReference type="SAM" id="Phobius"/>
    </source>
</evidence>
<evidence type="ECO:0000313" key="3">
    <source>
        <dbReference type="Proteomes" id="UP000244441"/>
    </source>
</evidence>
<keyword evidence="1" id="KW-1133">Transmembrane helix</keyword>
<feature type="transmembrane region" description="Helical" evidence="1">
    <location>
        <begin position="53"/>
        <end position="72"/>
    </location>
</feature>
<dbReference type="EMBL" id="CP026604">
    <property type="protein sequence ID" value="AWB66684.1"/>
    <property type="molecule type" value="Genomic_DNA"/>
</dbReference>
<dbReference type="KEGG" id="cate:C2869_09685"/>
<dbReference type="AlphaFoldDB" id="A0A2S0VR60"/>
<protein>
    <recommendedName>
        <fullName evidence="4">SMODS and SLOG-associating 2TM effector domain-containing protein</fullName>
    </recommendedName>
</protein>
<dbReference type="Proteomes" id="UP000244441">
    <property type="component" value="Chromosome"/>
</dbReference>
<organism evidence="2 3">
    <name type="scientific">Saccharobesus litoralis</name>
    <dbReference type="NCBI Taxonomy" id="2172099"/>
    <lineage>
        <taxon>Bacteria</taxon>
        <taxon>Pseudomonadati</taxon>
        <taxon>Pseudomonadota</taxon>
        <taxon>Gammaproteobacteria</taxon>
        <taxon>Alteromonadales</taxon>
        <taxon>Alteromonadaceae</taxon>
        <taxon>Saccharobesus</taxon>
    </lineage>
</organism>
<sequence>MIDEIDKSINKSLKHARKNYYYSSVLIVTSILASFLTAIAVADGTELFSKFQMALFAAIPGTAITLSSRMKFEEKCKWYYKKFHDISALKRDIEYNNFPKEEASKKLSLILSQSEKLYPGFGSND</sequence>
<evidence type="ECO:0000313" key="2">
    <source>
        <dbReference type="EMBL" id="AWB66684.1"/>
    </source>
</evidence>
<reference evidence="2 3" key="1">
    <citation type="submission" date="2018-01" db="EMBL/GenBank/DDBJ databases">
        <title>Genome sequence of a Cantenovulum-like bacteria.</title>
        <authorList>
            <person name="Tan W.R."/>
            <person name="Lau N.-S."/>
            <person name="Go F."/>
            <person name="Amirul A.-A.A."/>
        </authorList>
    </citation>
    <scope>NUCLEOTIDE SEQUENCE [LARGE SCALE GENOMIC DNA]</scope>
    <source>
        <strain evidence="2 3">CCB-QB4</strain>
    </source>
</reference>
<name>A0A2S0VR60_9ALTE</name>
<keyword evidence="1" id="KW-0472">Membrane</keyword>
<evidence type="ECO:0008006" key="4">
    <source>
        <dbReference type="Google" id="ProtNLM"/>
    </source>
</evidence>
<gene>
    <name evidence="2" type="ORF">C2869_09685</name>
</gene>